<proteinExistence type="predicted"/>
<dbReference type="Proteomes" id="UP000244932">
    <property type="component" value="Unassembled WGS sequence"/>
</dbReference>
<keyword evidence="2" id="KW-1185">Reference proteome</keyword>
<accession>A0A2R8AA88</accession>
<evidence type="ECO:0000313" key="2">
    <source>
        <dbReference type="Proteomes" id="UP000244932"/>
    </source>
</evidence>
<dbReference type="EMBL" id="OMKW01000002">
    <property type="protein sequence ID" value="SPF28978.1"/>
    <property type="molecule type" value="Genomic_DNA"/>
</dbReference>
<dbReference type="OrthoDB" id="7361648at2"/>
<gene>
    <name evidence="1" type="ORF">POI8812_01283</name>
</gene>
<organism evidence="1 2">
    <name type="scientific">Pontivivens insulae</name>
    <dbReference type="NCBI Taxonomy" id="1639689"/>
    <lineage>
        <taxon>Bacteria</taxon>
        <taxon>Pseudomonadati</taxon>
        <taxon>Pseudomonadota</taxon>
        <taxon>Alphaproteobacteria</taxon>
        <taxon>Rhodobacterales</taxon>
        <taxon>Paracoccaceae</taxon>
        <taxon>Pontivivens</taxon>
    </lineage>
</organism>
<name>A0A2R8AA88_9RHOB</name>
<dbReference type="RefSeq" id="WP_108781716.1">
    <property type="nucleotide sequence ID" value="NZ_OMKW01000002.1"/>
</dbReference>
<evidence type="ECO:0000313" key="1">
    <source>
        <dbReference type="EMBL" id="SPF28978.1"/>
    </source>
</evidence>
<dbReference type="AlphaFoldDB" id="A0A2R8AA88"/>
<dbReference type="InterPro" id="IPR021451">
    <property type="entry name" value="DUF3102"/>
</dbReference>
<dbReference type="Pfam" id="PF11300">
    <property type="entry name" value="DUF3102"/>
    <property type="match status" value="1"/>
</dbReference>
<protein>
    <recommendedName>
        <fullName evidence="3">DUF3102 domain-containing protein</fullName>
    </recommendedName>
</protein>
<evidence type="ECO:0008006" key="3">
    <source>
        <dbReference type="Google" id="ProtNLM"/>
    </source>
</evidence>
<reference evidence="1 2" key="1">
    <citation type="submission" date="2018-03" db="EMBL/GenBank/DDBJ databases">
        <authorList>
            <person name="Keele B.F."/>
        </authorList>
    </citation>
    <scope>NUCLEOTIDE SEQUENCE [LARGE SCALE GENOMIC DNA]</scope>
    <source>
        <strain evidence="1 2">CeCT 8812</strain>
    </source>
</reference>
<sequence>MLDAAYQSKFTETTVTKRIPTHNVALKETARLAVSVNNKHREVLRLGRTAKEIAAEIGEELIKVKQKLAHGEFKKWVGEGKDWGHCSFSYRTAAKYMQIANAKVHDRVHFETCFSMDEVIRAKPNKEKRTATLDDLRKVEKLRAKRDDPATNDAERDAIQGKLDDIEAELGPVEPQPRTHAMGNSGGQTARHAVRLRACAVMDKVAPSLTGNPRSMLISALMVAYGDTPEKIEELLEALKGKR</sequence>